<dbReference type="GO" id="GO:0006260">
    <property type="term" value="P:DNA replication"/>
    <property type="evidence" value="ECO:0007669"/>
    <property type="project" value="InterPro"/>
</dbReference>
<reference evidence="6" key="1">
    <citation type="submission" date="2017-09" db="EMBL/GenBank/DDBJ databases">
        <title>Depth-based differentiation of microbial function through sediment-hosted aquifers and enrichment of novel symbionts in the deep terrestrial subsurface.</title>
        <authorList>
            <person name="Probst A.J."/>
            <person name="Ladd B."/>
            <person name="Jarett J.K."/>
            <person name="Geller-Mcgrath D.E."/>
            <person name="Sieber C.M.K."/>
            <person name="Emerson J.B."/>
            <person name="Anantharaman K."/>
            <person name="Thomas B.C."/>
            <person name="Malmstrom R."/>
            <person name="Stieglmeier M."/>
            <person name="Klingl A."/>
            <person name="Woyke T."/>
            <person name="Ryan C.M."/>
            <person name="Banfield J.F."/>
        </authorList>
    </citation>
    <scope>NUCLEOTIDE SEQUENCE [LARGE SCALE GENOMIC DNA]</scope>
</reference>
<dbReference type="InterPro" id="IPR012340">
    <property type="entry name" value="NA-bd_OB-fold"/>
</dbReference>
<dbReference type="GO" id="GO:0009295">
    <property type="term" value="C:nucleoid"/>
    <property type="evidence" value="ECO:0007669"/>
    <property type="project" value="TreeGrafter"/>
</dbReference>
<evidence type="ECO:0000313" key="5">
    <source>
        <dbReference type="EMBL" id="PIU51994.1"/>
    </source>
</evidence>
<evidence type="ECO:0000256" key="1">
    <source>
        <dbReference type="ARBA" id="ARBA00023125"/>
    </source>
</evidence>
<dbReference type="Pfam" id="PF00436">
    <property type="entry name" value="SSB"/>
    <property type="match status" value="1"/>
</dbReference>
<evidence type="ECO:0000256" key="3">
    <source>
        <dbReference type="RuleBase" id="RU000524"/>
    </source>
</evidence>
<dbReference type="HAMAP" id="MF_00984">
    <property type="entry name" value="SSB"/>
    <property type="match status" value="1"/>
</dbReference>
<name>A0A2M6ZHX2_9BACT</name>
<feature type="region of interest" description="Disordered" evidence="4">
    <location>
        <begin position="120"/>
        <end position="149"/>
    </location>
</feature>
<evidence type="ECO:0000256" key="4">
    <source>
        <dbReference type="SAM" id="MobiDB-lite"/>
    </source>
</evidence>
<dbReference type="EMBL" id="PEWN01000025">
    <property type="protein sequence ID" value="PIU51994.1"/>
    <property type="molecule type" value="Genomic_DNA"/>
</dbReference>
<dbReference type="PROSITE" id="PS50935">
    <property type="entry name" value="SSB"/>
    <property type="match status" value="1"/>
</dbReference>
<feature type="compositionally biased region" description="Basic and acidic residues" evidence="4">
    <location>
        <begin position="134"/>
        <end position="149"/>
    </location>
</feature>
<dbReference type="GO" id="GO:0003697">
    <property type="term" value="F:single-stranded DNA binding"/>
    <property type="evidence" value="ECO:0007669"/>
    <property type="project" value="UniProtKB-UniRule"/>
</dbReference>
<comment type="caution">
    <text evidence="5">The sequence shown here is derived from an EMBL/GenBank/DDBJ whole genome shotgun (WGS) entry which is preliminary data.</text>
</comment>
<evidence type="ECO:0000313" key="6">
    <source>
        <dbReference type="Proteomes" id="UP000229227"/>
    </source>
</evidence>
<dbReference type="InterPro" id="IPR011344">
    <property type="entry name" value="ssDNA-bd"/>
</dbReference>
<dbReference type="InterPro" id="IPR000424">
    <property type="entry name" value="Primosome_PriB/ssb"/>
</dbReference>
<dbReference type="SUPFAM" id="SSF50249">
    <property type="entry name" value="Nucleic acid-binding proteins"/>
    <property type="match status" value="1"/>
</dbReference>
<sequence>MATLNKVMIMGNVTQDPELRYTENGKAVARFSIAVNYSYKKPQTTEWVKGVDFIPVTVFDRQAENVSKYVRKGSLVFVEGKLRQSTWTTDGGAKHSRLDIAVNKIQFLFKIPKDASGVLGASGPESTSRADNILPREETEEGNKENVPF</sequence>
<dbReference type="NCBIfam" id="TIGR00621">
    <property type="entry name" value="ssb"/>
    <property type="match status" value="1"/>
</dbReference>
<dbReference type="PANTHER" id="PTHR10302:SF27">
    <property type="entry name" value="SINGLE-STRANDED DNA-BINDING PROTEIN"/>
    <property type="match status" value="1"/>
</dbReference>
<proteinExistence type="inferred from homology"/>
<dbReference type="Proteomes" id="UP000229227">
    <property type="component" value="Unassembled WGS sequence"/>
</dbReference>
<gene>
    <name evidence="5" type="ORF">COS91_01530</name>
</gene>
<dbReference type="Gene3D" id="2.40.50.140">
    <property type="entry name" value="Nucleic acid-binding proteins"/>
    <property type="match status" value="1"/>
</dbReference>
<evidence type="ECO:0000256" key="2">
    <source>
        <dbReference type="HAMAP-Rule" id="MF_00984"/>
    </source>
</evidence>
<comment type="caution">
    <text evidence="2">Lacks conserved residue(s) required for the propagation of feature annotation.</text>
</comment>
<comment type="subunit">
    <text evidence="2">Homotetramer.</text>
</comment>
<protein>
    <recommendedName>
        <fullName evidence="2 3">Single-stranded DNA-binding protein</fullName>
        <shortName evidence="2">SSB</shortName>
    </recommendedName>
</protein>
<dbReference type="CDD" id="cd04496">
    <property type="entry name" value="SSB_OBF"/>
    <property type="match status" value="1"/>
</dbReference>
<organism evidence="5 6">
    <name type="scientific">Candidatus Desantisbacteria bacterium CG07_land_8_20_14_0_80_39_15</name>
    <dbReference type="NCBI Taxonomy" id="1974549"/>
    <lineage>
        <taxon>Bacteria</taxon>
        <taxon>Candidatus Desantisiibacteriota</taxon>
    </lineage>
</organism>
<dbReference type="PANTHER" id="PTHR10302">
    <property type="entry name" value="SINGLE-STRANDED DNA-BINDING PROTEIN"/>
    <property type="match status" value="1"/>
</dbReference>
<keyword evidence="1 2" id="KW-0238">DNA-binding</keyword>
<accession>A0A2M6ZHX2</accession>
<dbReference type="AlphaFoldDB" id="A0A2M6ZHX2"/>